<dbReference type="Gene3D" id="3.20.20.70">
    <property type="entry name" value="Aldolase class I"/>
    <property type="match status" value="1"/>
</dbReference>
<dbReference type="PRINTS" id="PR00146">
    <property type="entry name" value="DHPICSNTHASE"/>
</dbReference>
<proteinExistence type="predicted"/>
<dbReference type="PANTHER" id="PTHR12128:SF66">
    <property type="entry name" value="4-HYDROXY-2-OXOGLUTARATE ALDOLASE, MITOCHONDRIAL"/>
    <property type="match status" value="1"/>
</dbReference>
<dbReference type="CDD" id="cd00408">
    <property type="entry name" value="DHDPS-like"/>
    <property type="match status" value="1"/>
</dbReference>
<dbReference type="SMART" id="SM01130">
    <property type="entry name" value="DHDPS"/>
    <property type="match status" value="1"/>
</dbReference>
<sequence>MDRNSVDWKGYWPAVPTPFKESGEIDWASFDALIDWYLERGMHGLFVNGTTGEWFSQTHDERRQVAEFVAKKVAGRIPVVIGVTTFTAKESIELANHALSVGIDGVCSSAPAYVKTLPDETIAYFTTLSDAINGPIMIYNWPHGSGIEIAGELAERLASIEKIVAVKDSTPNVDQFLDTTKRIVGKVRIFGNFMVPAHLDFMLANGGDGTIGGGSIFGRADSLYWEQVWSGDIDSARKHAERNLKLLEALWLPGGWAGKWGGYQSQLKAIMAMLGVPGGTVRPPRLPITDPKALTAIRTVLEEFDLV</sequence>
<dbReference type="PANTHER" id="PTHR12128">
    <property type="entry name" value="DIHYDRODIPICOLINATE SYNTHASE"/>
    <property type="match status" value="1"/>
</dbReference>
<evidence type="ECO:0000313" key="2">
    <source>
        <dbReference type="EMBL" id="CAB4563388.1"/>
    </source>
</evidence>
<keyword evidence="1" id="KW-0456">Lyase</keyword>
<dbReference type="Pfam" id="PF00701">
    <property type="entry name" value="DHDPS"/>
    <property type="match status" value="1"/>
</dbReference>
<dbReference type="PIRSF" id="PIRSF001365">
    <property type="entry name" value="DHDPS"/>
    <property type="match status" value="1"/>
</dbReference>
<dbReference type="InterPro" id="IPR002220">
    <property type="entry name" value="DapA-like"/>
</dbReference>
<dbReference type="GO" id="GO:0008840">
    <property type="term" value="F:4-hydroxy-tetrahydrodipicolinate synthase activity"/>
    <property type="evidence" value="ECO:0007669"/>
    <property type="project" value="TreeGrafter"/>
</dbReference>
<organism evidence="2">
    <name type="scientific">freshwater metagenome</name>
    <dbReference type="NCBI Taxonomy" id="449393"/>
    <lineage>
        <taxon>unclassified sequences</taxon>
        <taxon>metagenomes</taxon>
        <taxon>ecological metagenomes</taxon>
    </lineage>
</organism>
<dbReference type="AlphaFoldDB" id="A0A6J6DQG6"/>
<protein>
    <submittedName>
        <fullName evidence="2">Unannotated protein</fullName>
    </submittedName>
</protein>
<dbReference type="EMBL" id="CAEZTJ010000026">
    <property type="protein sequence ID" value="CAB4563388.1"/>
    <property type="molecule type" value="Genomic_DNA"/>
</dbReference>
<gene>
    <name evidence="2" type="ORF">UFOPK1650_00317</name>
</gene>
<name>A0A6J6DQG6_9ZZZZ</name>
<dbReference type="InterPro" id="IPR013785">
    <property type="entry name" value="Aldolase_TIM"/>
</dbReference>
<reference evidence="2" key="1">
    <citation type="submission" date="2020-05" db="EMBL/GenBank/DDBJ databases">
        <authorList>
            <person name="Chiriac C."/>
            <person name="Salcher M."/>
            <person name="Ghai R."/>
            <person name="Kavagutti S V."/>
        </authorList>
    </citation>
    <scope>NUCLEOTIDE SEQUENCE</scope>
</reference>
<evidence type="ECO:0000256" key="1">
    <source>
        <dbReference type="ARBA" id="ARBA00023239"/>
    </source>
</evidence>
<dbReference type="SUPFAM" id="SSF51569">
    <property type="entry name" value="Aldolase"/>
    <property type="match status" value="1"/>
</dbReference>
<accession>A0A6J6DQG6</accession>